<sequence>MQIEMTLPLPTSINKLYINQFGWNPKTKTRMPTGKRIMSKDGVKVKNEIQNEAIKQLTNQEWDYEWTKENYIYQDCYIYMNRLGRDDNNLFKLLNDSLEKIVYDNDSRVLTRTQRILIDSENPRIILHISQTPHRGIFDDENKIYIFEENCKTCKRYLRNCSILKKAKEGRVQSEINEVDGEFVCSKYSEIKVKSNRTKSNSHNPLLKDGE</sequence>
<reference evidence="1" key="1">
    <citation type="submission" date="2020-09" db="EMBL/GenBank/DDBJ databases">
        <title>A novel bacterium of genus Bacillus, isolated from South China Sea.</title>
        <authorList>
            <person name="Huang H."/>
            <person name="Mo K."/>
            <person name="Hu Y."/>
        </authorList>
    </citation>
    <scope>NUCLEOTIDE SEQUENCE</scope>
    <source>
        <strain evidence="1">IB182487</strain>
    </source>
</reference>
<gene>
    <name evidence="1" type="ORF">IC621_02300</name>
</gene>
<keyword evidence="2" id="KW-1185">Reference proteome</keyword>
<dbReference type="AlphaFoldDB" id="A0A926NDX1"/>
<proteinExistence type="predicted"/>
<dbReference type="Proteomes" id="UP000626844">
    <property type="component" value="Unassembled WGS sequence"/>
</dbReference>
<dbReference type="EMBL" id="JACXAI010000002">
    <property type="protein sequence ID" value="MBD1379050.1"/>
    <property type="molecule type" value="Genomic_DNA"/>
</dbReference>
<protein>
    <submittedName>
        <fullName evidence="1">RusA family crossover junction endodeoxyribonuclease</fullName>
    </submittedName>
</protein>
<organism evidence="1 2">
    <name type="scientific">Metabacillus arenae</name>
    <dbReference type="NCBI Taxonomy" id="2771434"/>
    <lineage>
        <taxon>Bacteria</taxon>
        <taxon>Bacillati</taxon>
        <taxon>Bacillota</taxon>
        <taxon>Bacilli</taxon>
        <taxon>Bacillales</taxon>
        <taxon>Bacillaceae</taxon>
        <taxon>Metabacillus</taxon>
    </lineage>
</organism>
<evidence type="ECO:0000313" key="1">
    <source>
        <dbReference type="EMBL" id="MBD1379050.1"/>
    </source>
</evidence>
<dbReference type="GO" id="GO:0000287">
    <property type="term" value="F:magnesium ion binding"/>
    <property type="evidence" value="ECO:0007669"/>
    <property type="project" value="InterPro"/>
</dbReference>
<dbReference type="SUPFAM" id="SSF103084">
    <property type="entry name" value="Holliday junction resolvase RusA"/>
    <property type="match status" value="1"/>
</dbReference>
<dbReference type="Gene3D" id="3.30.1330.70">
    <property type="entry name" value="Holliday junction resolvase RusA"/>
    <property type="match status" value="1"/>
</dbReference>
<name>A0A926NDX1_9BACI</name>
<dbReference type="InterPro" id="IPR036614">
    <property type="entry name" value="RusA-like_sf"/>
</dbReference>
<accession>A0A926NDX1</accession>
<dbReference type="GO" id="GO:0006310">
    <property type="term" value="P:DNA recombination"/>
    <property type="evidence" value="ECO:0007669"/>
    <property type="project" value="InterPro"/>
</dbReference>
<dbReference type="RefSeq" id="WP_191155318.1">
    <property type="nucleotide sequence ID" value="NZ_JACXAI010000002.1"/>
</dbReference>
<comment type="caution">
    <text evidence="1">The sequence shown here is derived from an EMBL/GenBank/DDBJ whole genome shotgun (WGS) entry which is preliminary data.</text>
</comment>
<evidence type="ECO:0000313" key="2">
    <source>
        <dbReference type="Proteomes" id="UP000626844"/>
    </source>
</evidence>
<dbReference type="GO" id="GO:0006281">
    <property type="term" value="P:DNA repair"/>
    <property type="evidence" value="ECO:0007669"/>
    <property type="project" value="InterPro"/>
</dbReference>